<gene>
    <name evidence="1" type="ORF">UV58_C0012G0026</name>
</gene>
<reference evidence="1 2" key="1">
    <citation type="journal article" date="2015" name="Nature">
        <title>rRNA introns, odd ribosomes, and small enigmatic genomes across a large radiation of phyla.</title>
        <authorList>
            <person name="Brown C.T."/>
            <person name="Hug L.A."/>
            <person name="Thomas B.C."/>
            <person name="Sharon I."/>
            <person name="Castelle C.J."/>
            <person name="Singh A."/>
            <person name="Wilkins M.J."/>
            <person name="Williams K.H."/>
            <person name="Banfield J.F."/>
        </authorList>
    </citation>
    <scope>NUCLEOTIDE SEQUENCE [LARGE SCALE GENOMIC DNA]</scope>
</reference>
<dbReference type="EMBL" id="LCFA01000012">
    <property type="protein sequence ID" value="KKS82180.1"/>
    <property type="molecule type" value="Genomic_DNA"/>
</dbReference>
<name>A0A0G1C957_9BACT</name>
<evidence type="ECO:0008006" key="3">
    <source>
        <dbReference type="Google" id="ProtNLM"/>
    </source>
</evidence>
<comment type="caution">
    <text evidence="1">The sequence shown here is derived from an EMBL/GenBank/DDBJ whole genome shotgun (WGS) entry which is preliminary data.</text>
</comment>
<organism evidence="1 2">
    <name type="scientific">Candidatus Wolfebacteria bacterium GW2011_GWC1_43_10</name>
    <dbReference type="NCBI Taxonomy" id="1619011"/>
    <lineage>
        <taxon>Bacteria</taxon>
        <taxon>Candidatus Wolfeibacteriota</taxon>
    </lineage>
</organism>
<dbReference type="Proteomes" id="UP000034810">
    <property type="component" value="Unassembled WGS sequence"/>
</dbReference>
<proteinExistence type="predicted"/>
<evidence type="ECO:0000313" key="2">
    <source>
        <dbReference type="Proteomes" id="UP000034810"/>
    </source>
</evidence>
<protein>
    <recommendedName>
        <fullName evidence="3">Caib/baif family protein</fullName>
    </recommendedName>
</protein>
<evidence type="ECO:0000313" key="1">
    <source>
        <dbReference type="EMBL" id="KKS82180.1"/>
    </source>
</evidence>
<dbReference type="AlphaFoldDB" id="A0A0G1C957"/>
<accession>A0A0G1C957</accession>
<sequence>MNLETRQCQNCHNDFVIEPDDFDFYKKIDVPAPTWCLDCRMQRRFSFRNERHLYKRKEALGGKEIISIYSPDKLLKVYSHKDWWSDKWNPDDYKKEIDFSKPFFGQFKELLFEFPWAALFNTNSVNSDYCNYTTDNKDCYLVFGGDFNENCCYSTFNFHSKDTADVYWVERCQLCYETTDSKNCYRVFFSKYARDCNNSMFLFYCSGCSNCVGCVGLRNKSYCIFNQQYTKEEYEKKMGELGLNSRSGIQEFKRKMSNFVLKFPHRYAQIIKSVNSSGDNIVEGKNCKRCFEITGPAEDLKDIFLGGLNGRDLSSCDHLGHGVELAYDSWAAFGGSSNIAFSLWTRTCHNIRYSYALTDCSDCFGCVGLRNKQYRILNKQYAKNEYEALVPKIIQHMNDVPYLDSGGRIYRYGEFFPAEFSPFAYNETIAQEYFPLNKKDCLEKGYQWKDLETKNYQATINPEELPDKIEDVSDDILNQIVGCAHKGECDEQCTTAFKITSQELQFYRQMNLPLPVFCPNCRHYQRMKQRNPIKLWHRKCQCAGKQSENGVYTNTIQHQHGDSPCSDEFETSYSPERPEIVYCEQCYNTEVA</sequence>